<dbReference type="GO" id="GO:0045727">
    <property type="term" value="P:positive regulation of translation"/>
    <property type="evidence" value="ECO:0007669"/>
    <property type="project" value="TreeGrafter"/>
</dbReference>
<dbReference type="EC" id="3.6.5.-" evidence="3"/>
<dbReference type="GO" id="GO:0097177">
    <property type="term" value="F:mitochondrial ribosome binding"/>
    <property type="evidence" value="ECO:0007669"/>
    <property type="project" value="TreeGrafter"/>
</dbReference>
<protein>
    <submittedName>
        <fullName evidence="3">Translation factor GUF1</fullName>
        <ecNumber evidence="3">3.6.5.-</ecNumber>
    </submittedName>
</protein>
<sequence length="221" mass="24728">MASRLLEYTGNLGHDRQATAHQLGEKTTTAYNQDESSAIIKDNADTSKETGSKSSKHKEIKEEITLLDTLKVERERGITVKASAASMLYKHPSATNDQGWILLNMVDTPGHADFGVEVTRPMEVALAVSDLFAFDPDTIMKTSARNRIGVRELLDSVCENIPPPSPLSDDDGTMLRAKVIDSWFEPRRGVVVWLGCSRGFYLRMIEYRLLSRVLMEKAHKF</sequence>
<feature type="region of interest" description="Disordered" evidence="1">
    <location>
        <begin position="27"/>
        <end position="58"/>
    </location>
</feature>
<dbReference type="GO" id="GO:0003924">
    <property type="term" value="F:GTPase activity"/>
    <property type="evidence" value="ECO:0007669"/>
    <property type="project" value="InterPro"/>
</dbReference>
<dbReference type="Pfam" id="PF00009">
    <property type="entry name" value="GTP_EFTU"/>
    <property type="match status" value="1"/>
</dbReference>
<dbReference type="GO" id="GO:0005525">
    <property type="term" value="F:GTP binding"/>
    <property type="evidence" value="ECO:0007669"/>
    <property type="project" value="InterPro"/>
</dbReference>
<feature type="compositionally biased region" description="Basic and acidic residues" evidence="1">
    <location>
        <begin position="42"/>
        <end position="58"/>
    </location>
</feature>
<dbReference type="Proteomes" id="UP001224775">
    <property type="component" value="Unassembled WGS sequence"/>
</dbReference>
<evidence type="ECO:0000313" key="4">
    <source>
        <dbReference type="Proteomes" id="UP001224775"/>
    </source>
</evidence>
<accession>A0AAD9DCE3</accession>
<comment type="caution">
    <text evidence="3">The sequence shown here is derived from an EMBL/GenBank/DDBJ whole genome shotgun (WGS) entry which is preliminary data.</text>
</comment>
<name>A0AAD9DCE3_9STRA</name>
<evidence type="ECO:0000313" key="3">
    <source>
        <dbReference type="EMBL" id="KAK1740610.1"/>
    </source>
</evidence>
<dbReference type="InterPro" id="IPR006297">
    <property type="entry name" value="EF-4"/>
</dbReference>
<dbReference type="InterPro" id="IPR000795">
    <property type="entry name" value="T_Tr_GTP-bd_dom"/>
</dbReference>
<dbReference type="GO" id="GO:0005739">
    <property type="term" value="C:mitochondrion"/>
    <property type="evidence" value="ECO:0007669"/>
    <property type="project" value="TreeGrafter"/>
</dbReference>
<dbReference type="SUPFAM" id="SSF52540">
    <property type="entry name" value="P-loop containing nucleoside triphosphate hydrolases"/>
    <property type="match status" value="1"/>
</dbReference>
<gene>
    <name evidence="3" type="ORF">QTG54_008705</name>
</gene>
<dbReference type="PANTHER" id="PTHR43512">
    <property type="entry name" value="TRANSLATION FACTOR GUF1-RELATED"/>
    <property type="match status" value="1"/>
</dbReference>
<dbReference type="EMBL" id="JATAAI010000015">
    <property type="protein sequence ID" value="KAK1740610.1"/>
    <property type="molecule type" value="Genomic_DNA"/>
</dbReference>
<reference evidence="3" key="1">
    <citation type="submission" date="2023-06" db="EMBL/GenBank/DDBJ databases">
        <title>Survivors Of The Sea: Transcriptome response of Skeletonema marinoi to long-term dormancy.</title>
        <authorList>
            <person name="Pinder M.I.M."/>
            <person name="Kourtchenko O."/>
            <person name="Robertson E.K."/>
            <person name="Larsson T."/>
            <person name="Maumus F."/>
            <person name="Osuna-Cruz C.M."/>
            <person name="Vancaester E."/>
            <person name="Stenow R."/>
            <person name="Vandepoele K."/>
            <person name="Ploug H."/>
            <person name="Bruchert V."/>
            <person name="Godhe A."/>
            <person name="Topel M."/>
        </authorList>
    </citation>
    <scope>NUCLEOTIDE SEQUENCE</scope>
    <source>
        <strain evidence="3">R05AC</strain>
    </source>
</reference>
<dbReference type="InterPro" id="IPR031157">
    <property type="entry name" value="G_TR_CS"/>
</dbReference>
<evidence type="ECO:0000256" key="1">
    <source>
        <dbReference type="SAM" id="MobiDB-lite"/>
    </source>
</evidence>
<feature type="compositionally biased region" description="Polar residues" evidence="1">
    <location>
        <begin position="27"/>
        <end position="36"/>
    </location>
</feature>
<dbReference type="AlphaFoldDB" id="A0AAD9DCE3"/>
<feature type="domain" description="Tr-type G" evidence="2">
    <location>
        <begin position="50"/>
        <end position="125"/>
    </location>
</feature>
<keyword evidence="3" id="KW-0378">Hydrolase</keyword>
<dbReference type="InterPro" id="IPR027417">
    <property type="entry name" value="P-loop_NTPase"/>
</dbReference>
<organism evidence="3 4">
    <name type="scientific">Skeletonema marinoi</name>
    <dbReference type="NCBI Taxonomy" id="267567"/>
    <lineage>
        <taxon>Eukaryota</taxon>
        <taxon>Sar</taxon>
        <taxon>Stramenopiles</taxon>
        <taxon>Ochrophyta</taxon>
        <taxon>Bacillariophyta</taxon>
        <taxon>Coscinodiscophyceae</taxon>
        <taxon>Thalassiosirophycidae</taxon>
        <taxon>Thalassiosirales</taxon>
        <taxon>Skeletonemataceae</taxon>
        <taxon>Skeletonema</taxon>
        <taxon>Skeletonema marinoi-dohrnii complex</taxon>
    </lineage>
</organism>
<evidence type="ECO:0000259" key="2">
    <source>
        <dbReference type="Pfam" id="PF00009"/>
    </source>
</evidence>
<keyword evidence="4" id="KW-1185">Reference proteome</keyword>
<dbReference type="Gene3D" id="3.40.50.300">
    <property type="entry name" value="P-loop containing nucleotide triphosphate hydrolases"/>
    <property type="match status" value="1"/>
</dbReference>
<dbReference type="PANTHER" id="PTHR43512:SF7">
    <property type="entry name" value="TRANSLATION FACTOR GUF1, MITOCHONDRIAL"/>
    <property type="match status" value="1"/>
</dbReference>
<proteinExistence type="predicted"/>
<dbReference type="PROSITE" id="PS00301">
    <property type="entry name" value="G_TR_1"/>
    <property type="match status" value="1"/>
</dbReference>